<dbReference type="Proteomes" id="UP001229955">
    <property type="component" value="Chromosome"/>
</dbReference>
<dbReference type="EMBL" id="CP130613">
    <property type="protein sequence ID" value="WKW16246.1"/>
    <property type="molecule type" value="Genomic_DNA"/>
</dbReference>
<keyword evidence="3" id="KW-1185">Reference proteome</keyword>
<evidence type="ECO:0000313" key="3">
    <source>
        <dbReference type="Proteomes" id="UP001229955"/>
    </source>
</evidence>
<accession>A0AA49JWT4</accession>
<protein>
    <submittedName>
        <fullName evidence="2">Uncharacterized protein</fullName>
    </submittedName>
</protein>
<organism evidence="2 3">
    <name type="scientific">Pseudogemmatithrix spongiicola</name>
    <dbReference type="NCBI Taxonomy" id="3062599"/>
    <lineage>
        <taxon>Bacteria</taxon>
        <taxon>Pseudomonadati</taxon>
        <taxon>Gemmatimonadota</taxon>
        <taxon>Gemmatimonadia</taxon>
        <taxon>Gemmatimonadales</taxon>
        <taxon>Gemmatimonadaceae</taxon>
        <taxon>Pseudogemmatithrix</taxon>
    </lineage>
</organism>
<evidence type="ECO:0000313" key="2">
    <source>
        <dbReference type="EMBL" id="WKW16246.1"/>
    </source>
</evidence>
<accession>A0AA49K205</accession>
<evidence type="ECO:0000313" key="1">
    <source>
        <dbReference type="EMBL" id="WKW13339.1"/>
    </source>
</evidence>
<dbReference type="RefSeq" id="WP_367887962.1">
    <property type="nucleotide sequence ID" value="NZ_CP130613.1"/>
</dbReference>
<sequence>MPVRPRLGSIAMANNPDARRKFLDAASKYLLETPKKAVPEPAPFVPPRLTFSALKEIPMSRSRDRILANLEEMYTEAFRRAKETGDEAQMASLDFAYRREQLYFEILLDVRDAVERR</sequence>
<dbReference type="EMBL" id="CP130612">
    <property type="protein sequence ID" value="WKW13339.1"/>
    <property type="molecule type" value="Genomic_DNA"/>
</dbReference>
<dbReference type="AlphaFoldDB" id="A0AA49K205"/>
<dbReference type="KEGG" id="pspc:Strain318_002657"/>
<reference evidence="2" key="1">
    <citation type="submission" date="2023-07" db="EMBL/GenBank/DDBJ databases">
        <authorList>
            <person name="Haufschild T."/>
            <person name="Kallscheuer N."/>
            <person name="Hammer J."/>
            <person name="Kohn T."/>
            <person name="Kabuu M."/>
            <person name="Jogler M."/>
            <person name="Wohfarth N."/>
            <person name="Heuer A."/>
            <person name="Rohde M."/>
            <person name="van Teeseling M.C.F."/>
            <person name="Jogler C."/>
        </authorList>
    </citation>
    <scope>NUCLEOTIDE SEQUENCE</scope>
    <source>
        <strain evidence="1">Strain 138</strain>
        <strain evidence="2">Strain 318</strain>
    </source>
</reference>
<proteinExistence type="predicted"/>
<gene>
    <name evidence="1" type="ORF">Strain138_002657</name>
    <name evidence="2" type="ORF">Strain318_002657</name>
</gene>
<name>A0AA49K205_9BACT</name>